<keyword evidence="2" id="KW-0812">Transmembrane</keyword>
<proteinExistence type="predicted"/>
<dbReference type="SMART" id="SM01195">
    <property type="entry name" value="FA"/>
    <property type="match status" value="1"/>
</dbReference>
<keyword evidence="2" id="KW-0472">Membrane</keyword>
<dbReference type="AlphaFoldDB" id="T1GU69"/>
<feature type="compositionally biased region" description="Polar residues" evidence="1">
    <location>
        <begin position="183"/>
        <end position="202"/>
    </location>
</feature>
<feature type="domain" description="FERM adjacent" evidence="3">
    <location>
        <begin position="17"/>
        <end position="64"/>
    </location>
</feature>
<feature type="compositionally biased region" description="Low complexity" evidence="1">
    <location>
        <begin position="203"/>
        <end position="224"/>
    </location>
</feature>
<sequence length="333" mass="37205">FLLQTPNSQNASVVTGGGFFSWGTKFKYTGRTEREILTETINELREQKLTNTGTPGNRKASSVPATPSSPAGDLAQIRYSSLPRSTMSEPLGHNHIGIGHTTDHMGNIIYGDGYGISNLEPVSEDEALRLRSSNIDSLNNPTTDLNDYYFRDSFEHSSQESGLSPYCESNSRPLQQRHHHNTSKYNKSSNTHTPILNAKTTSNNNINHIHPNPDFSSSSNIPSSTIRSETCEESVLSHAPGTGNSTGIGSNLKNGNRSRIRKFRLLHAFIPSFIFVVLAMAATAIFILESESEMFDRLRNLPEMISLRYQYYQPLKDFLVNKFGRSFKMFLYV</sequence>
<dbReference type="HOGENOM" id="CLU_835692_0_0_1"/>
<evidence type="ECO:0000259" key="3">
    <source>
        <dbReference type="SMART" id="SM01195"/>
    </source>
</evidence>
<evidence type="ECO:0000256" key="1">
    <source>
        <dbReference type="SAM" id="MobiDB-lite"/>
    </source>
</evidence>
<dbReference type="InterPro" id="IPR014847">
    <property type="entry name" value="FA"/>
</dbReference>
<evidence type="ECO:0000256" key="2">
    <source>
        <dbReference type="SAM" id="Phobius"/>
    </source>
</evidence>
<feature type="transmembrane region" description="Helical" evidence="2">
    <location>
        <begin position="265"/>
        <end position="288"/>
    </location>
</feature>
<dbReference type="STRING" id="36166.T1GU69"/>
<evidence type="ECO:0000313" key="5">
    <source>
        <dbReference type="Proteomes" id="UP000015102"/>
    </source>
</evidence>
<reference evidence="5" key="1">
    <citation type="submission" date="2013-02" db="EMBL/GenBank/DDBJ databases">
        <authorList>
            <person name="Hughes D."/>
        </authorList>
    </citation>
    <scope>NUCLEOTIDE SEQUENCE</scope>
    <source>
        <strain>Durham</strain>
        <strain evidence="5">NC isolate 2 -- Noor lab</strain>
    </source>
</reference>
<dbReference type="EMBL" id="CAQQ02094772">
    <property type="status" value="NOT_ANNOTATED_CDS"/>
    <property type="molecule type" value="Genomic_DNA"/>
</dbReference>
<dbReference type="EnsemblMetazoa" id="MESCA007277-RA">
    <property type="protein sequence ID" value="MESCA007277-PA"/>
    <property type="gene ID" value="MESCA007277"/>
</dbReference>
<reference evidence="4" key="2">
    <citation type="submission" date="2015-06" db="UniProtKB">
        <authorList>
            <consortium name="EnsemblMetazoa"/>
        </authorList>
    </citation>
    <scope>IDENTIFICATION</scope>
</reference>
<evidence type="ECO:0000313" key="4">
    <source>
        <dbReference type="EnsemblMetazoa" id="MESCA007277-PA"/>
    </source>
</evidence>
<feature type="region of interest" description="Disordered" evidence="1">
    <location>
        <begin position="46"/>
        <end position="73"/>
    </location>
</feature>
<keyword evidence="5" id="KW-1185">Reference proteome</keyword>
<feature type="compositionally biased region" description="Low complexity" evidence="1">
    <location>
        <begin position="60"/>
        <end position="71"/>
    </location>
</feature>
<dbReference type="Pfam" id="PF08736">
    <property type="entry name" value="FA"/>
    <property type="match status" value="1"/>
</dbReference>
<name>T1GU69_MEGSC</name>
<feature type="compositionally biased region" description="Polar residues" evidence="1">
    <location>
        <begin position="159"/>
        <end position="174"/>
    </location>
</feature>
<feature type="region of interest" description="Disordered" evidence="1">
    <location>
        <begin position="159"/>
        <end position="224"/>
    </location>
</feature>
<keyword evidence="2" id="KW-1133">Transmembrane helix</keyword>
<organism evidence="4 5">
    <name type="scientific">Megaselia scalaris</name>
    <name type="common">Humpbacked fly</name>
    <name type="synonym">Phora scalaris</name>
    <dbReference type="NCBI Taxonomy" id="36166"/>
    <lineage>
        <taxon>Eukaryota</taxon>
        <taxon>Metazoa</taxon>
        <taxon>Ecdysozoa</taxon>
        <taxon>Arthropoda</taxon>
        <taxon>Hexapoda</taxon>
        <taxon>Insecta</taxon>
        <taxon>Pterygota</taxon>
        <taxon>Neoptera</taxon>
        <taxon>Endopterygota</taxon>
        <taxon>Diptera</taxon>
        <taxon>Brachycera</taxon>
        <taxon>Muscomorpha</taxon>
        <taxon>Platypezoidea</taxon>
        <taxon>Phoridae</taxon>
        <taxon>Megaseliini</taxon>
        <taxon>Megaselia</taxon>
    </lineage>
</organism>
<accession>T1GU69</accession>
<protein>
    <recommendedName>
        <fullName evidence="3">FERM adjacent domain-containing protein</fullName>
    </recommendedName>
</protein>
<dbReference type="Proteomes" id="UP000015102">
    <property type="component" value="Unassembled WGS sequence"/>
</dbReference>